<feature type="region of interest" description="Disordered" evidence="1">
    <location>
        <begin position="2613"/>
        <end position="2656"/>
    </location>
</feature>
<evidence type="ECO:0000256" key="1">
    <source>
        <dbReference type="SAM" id="MobiDB-lite"/>
    </source>
</evidence>
<feature type="compositionally biased region" description="Low complexity" evidence="1">
    <location>
        <begin position="4251"/>
        <end position="4271"/>
    </location>
</feature>
<dbReference type="Pfam" id="PF22596">
    <property type="entry name" value="Scabin-like"/>
    <property type="match status" value="1"/>
</dbReference>
<dbReference type="PANTHER" id="PTHR48125:SF10">
    <property type="entry name" value="OS12G0136300 PROTEIN"/>
    <property type="match status" value="1"/>
</dbReference>
<dbReference type="PANTHER" id="PTHR48125">
    <property type="entry name" value="LP07818P1"/>
    <property type="match status" value="1"/>
</dbReference>
<feature type="compositionally biased region" description="Low complexity" evidence="1">
    <location>
        <begin position="3422"/>
        <end position="3441"/>
    </location>
</feature>
<feature type="compositionally biased region" description="Gly residues" evidence="1">
    <location>
        <begin position="1247"/>
        <end position="1266"/>
    </location>
</feature>
<feature type="region of interest" description="Disordered" evidence="1">
    <location>
        <begin position="20"/>
        <end position="47"/>
    </location>
</feature>
<feature type="compositionally biased region" description="Low complexity" evidence="1">
    <location>
        <begin position="4710"/>
        <end position="4720"/>
    </location>
</feature>
<accession>A0ABS7QGL0</accession>
<name>A0ABS7QGL0_9ACTN</name>
<feature type="region of interest" description="Disordered" evidence="1">
    <location>
        <begin position="738"/>
        <end position="834"/>
    </location>
</feature>
<dbReference type="RefSeq" id="WP_222968534.1">
    <property type="nucleotide sequence ID" value="NZ_JAINZZ010000069.1"/>
</dbReference>
<protein>
    <recommendedName>
        <fullName evidence="2">Pierisin-like domain-containing protein</fullName>
    </recommendedName>
</protein>
<evidence type="ECO:0000313" key="3">
    <source>
        <dbReference type="EMBL" id="MBY8882307.1"/>
    </source>
</evidence>
<feature type="compositionally biased region" description="Pro residues" evidence="1">
    <location>
        <begin position="796"/>
        <end position="810"/>
    </location>
</feature>
<dbReference type="InterPro" id="IPR054695">
    <property type="entry name" value="Pierisin-like_dom"/>
</dbReference>
<dbReference type="EMBL" id="JAINZZ010000069">
    <property type="protein sequence ID" value="MBY8882307.1"/>
    <property type="molecule type" value="Genomic_DNA"/>
</dbReference>
<comment type="caution">
    <text evidence="3">The sequence shown here is derived from an EMBL/GenBank/DDBJ whole genome shotgun (WGS) entry which is preliminary data.</text>
</comment>
<gene>
    <name evidence="3" type="ORF">K7862_32430</name>
</gene>
<sequence>MTSQAGHDGVSALDRLDLAGRSAGTGDTSGAAAALHQPKAAAESEAVALAATPAHVAVRPAPAPHTGPGAAARPPRSRFEAVTGGVGGRIGAQRLAAWNKYEQAVSDAAHAEQVLHDLGGGLEKPSADVDQAAAKLDAHQAALGVDAARQDLARLGMDVRGIQSRLDRFAPPPAPAKPSAHPAPTREERGAAWQGFREQRDTGLDRQLIVESRFEHATGDLPAETLRGFEDFTASDLFGGHYLKEDRVEGRFTPEDRTPRKLAEDSYRQHLHDAYQQLADHNERGMVPEGQWRAVHERLQEGMPLHFQRIAQRERAMDLFEQDFAKALEDFRRDDLFGGRYLPPEDAAGAARTDDLAAAGRTDDLAAADHGGPAAGLHELRLQMMLKYGRAVDRPFAEQMRRDIDAAVGDALGAHDAAAVDKDVVKSPAPGRPGGGRDLAAGSLSDESLAGLRADLAHEIAGLSDRERWIQHATESFDTELEKGEEDLTGGHPHLDEETGGWARADFQKDLRAAHTRFHGPGGGGRGGALGDGRGWETHVGRATGEHSLSARLRFAEFRQFRMTEARRVFDSVLEDFDRDFHLIEGELNDAQRTRLRGEFETAVDRAVENHWFGHMGRPDFRFGGPGDAGRVVEARPWNEAFKELTAGLHLRFSHELQLETTLSAAARDFHGIVGHPDSVQSFRNTVREQTIDQLGKDFRERTVEAYDKAWSTIEHDIKAWLRHEAQHENLFHESLNARTSAPLDRPRIAADGTPPHDTAVPDPPHAESSGAPAGTTPGHEQGEPLPAAPETGEPVPAPPAAEPKSPPPATGHVGEDLPSTTDAPGAGHTQEQLQEQLPEQIRTERAQRIGARLAEALKKHVEPRPPFHTGPLFDARRVEGHDGFEVTEVKVKVAFTGEGAAEHAESVLQRIRTGVAGRFGGVGRTVDGGRLRISVQHVPAGENPHLTVELAGHDRAMDAHTWWHDAAPGAYADRLGEHIGLLHGVTGERPHGLVVPWHAFEKRSLAPVADRPFTVHRTESADGSATTHVQLTVEMPDLRHEAHSVRENLRNQVRDIVTEKFGGLVTHLADGQATQLSVDFVRPGRGALIRFTGDASGSWHMETAGEDLVTRLAGSLGHDLAGARDLTAAHVPAQAASGTVADTAHLDTASDSGTLVGEGDDLTLVNGVDGEGHVQAQLLAEKGGAAPLKSSADILSWLTGVDHGLSAEKAALLDPRARFATDIQLFPALPGTTGHVPPAGQQFRGNGRGGRGGFRGVQGGRGAGRGVQAVRGGRGGQGLRGVGRGEEVPHGTPPVTGHTAVQGSARLTEALPDVARADLTDAIRVRLGRLDGTPVSRAEATALKADLTHFDAPGAPAELTAGHLRLTDVQRAQLVLRNPRLDRDLAAALGRPEAGRDLAAAIEKNGAARADLALDLSAALGQPRWAAALTTPGLGKALAAHIGRPELGEKLVTALHGLSGAEKRVLWQPGYATGDQFGIAAALMGDKDLHVVVVTGIPDRAAQDKGPSIAKFYQDSGIGKDRVHLVEMKPADKNAGAAAETKAQEILGVTRNLRKDPRFMPVAAGTTWVAENFSVGVRRTVRAHWKLDETGFPPAAQDTLGQWLEGLKIAPSPERDTIVLWSRFSGKKGDVHVEHDTSYTGVQQILTELNLHRAQTGGKGPLVVIAGDASAVKGDYGKYGAIVGKLRNEGLDVHDLTNFWEPDRHGATIGTWGGDSRIGQMRLYEYLRLNSASVRHLGFRSGNLEALALSGHTVRYMEEPGSVGGDRMAKWHAAQNSLLTAPGQGARGIKGHALASGYERLLVDAPPTRSGKYIFEKMQDILQKKQALGPNGDRAQGADLDREMKNLLHPKWVKGAGHGIEVPKEIKSKTKGFASTDLRTITGYLTGGRPVAHVPGPPAHGHAAVETLSPAPPATSSGHATTSRGTAGQVVAPRAPQPVRTVADDHVRAHDNPAAVGEFTTGPKDFLEHNTVLLRMKDGMETRTPGLAVDYSSFLKWMDKQDRHWFALTPHGAQGQSGRPAYLLTPAIEKYAHEFAHDPELREIVGGHDLPAPGGTGDYLAAHYVPYYQGASTHAETQVGHTRIPVDRGGDFNPDFVFTAGMNGCAFAVTRSEHGDSFTAWHYQSPTSNRKDSERFRLDRRPVDWFGDCEYQDVQPGGLPESTNLMWRGDDGWRFVSQENHADFHDADRVWTNRITTRPVRLTPGQEWDYVARYYQRTAEDRLVKLDRVKRDYVDRLDNSKAGVLLKSSFDLMKMQAERDVDLLGKVTGADDLTAATKTLAEDHASTTEMVGTLHAKSEDEETIQRKAAWPWEKAQLDEADRLRGQVRFFITDAADGKWLPGLQRESAALTEPPATAPATEAAVHAPAPHAPVETGPAPLHTLSAPAPGTSLTDAPGWQAARSEAVPLHHSGTWMDPVSRPMGAGRHAPRYTVTSSFDVRRFSVGEDRVTDLTVRVDLGAGEGVHSDAVEAAWTRALHGVERVFNAPAHRMPDGSLLHVTLERAGHGEHAGHGAAGKPAAHMTVTVDGPQSLTDQFRWSVNSTEQDIAHEIGHQLGLRDEYRDATAPGRASVEGSLMGNYHHHGPDGLEHGGMRDRYLRLLQDAVDRTVTGRAAHHPAVTGGVSPHSPQPSTTPPPVRMTRHGQLGGADRILPSATAGTSLTDGLLKELEGTLSPGELTALRAQWEPDLRTEVLPALSAMTRGETRKLTIDVGGWSGEVRVTARVEQATTRDALPSLEFEDGTESFQRSGFLRERLTGGSAGLLVKGKAAGHTDLTGQASASWTRTTSDRVAGGSRVFSRGKTPEPALTVDTVVRVEFDFSGVGGRLGRHFDLARATDTGRITRVTVPVHVPVATSAADATLSAAATGEHFLPPARIEQTLALGGTDIVRDVFLVDGEGRRTTGSLSDTLLGTGADPSSLTAYGKRKFGQDWPEVRQLVLARLDSLDVLQFRLKGMTGGDPLEIDLGERGALLVTAEVTSMEHLRTTDKTEFNTGADVTRVFTLTEGRNRALRGGFSAQSSDLQAGPVTLSGELSGQYEHEGVASRQVSVRSGSAVKMKVSGAVFDGVAKLTFTHRAVPAGSTVTPAAATAAATAGAATGAADHAVSHVGFQTLVEAAESRPVETARAFTAAERPAGPLRMAAPHLAAGDLAWRPAGHVWDGLPEHSVVLDVLLGEERPAETAAAGGAQRPADVVDHLGRQYLRDEWDTLRTSALDTVSREQLTVSLPPMTRGTAVRSVPLTVPLRTDAQVSATARLDGLEYLRTLDAAEINLLSEITEDAGARLNSAVTHGEGLQGGAQPAVSDAVTVGLHALGVSRSDRRLSGNGVSGATNSVAGAKYPEPMVVFLARAHLDTTVGRPGDAGARTAGSEVRFVVAVPQSHAEQFAVAEDAAGPQVFTRPGPPAPATLPAEGLRAGSGRTAEAPPAATLTSPAPALEATRAPLAFQPPERVRTTGRIGAGDAVLGTGDGNALVSALKEELGGTFEDGWQQVEGDLHLFFDGAVLPARLPGLTAGTSWGTKVTAGGVSADIRITRATATMTKYLRVEKKFEFERGSESTSGRATTSTRTARRGLWQRGALRVPHTAITLSRTRNTDTLAGRALDARSGVVAKGKTVEPAALFEGEIAYTVDITVSRGIPGMTDTRQLTVRTGGAFGFPVRDLPVDPATRLRPQPAQHYRPPRRTEDSLLLGASDIVLGADFHAGVLDQLDTTGARVYGSAGAWRTAKDQLRTLLPADAFQRRLRPMMAGQPWVVRLGSRQVIVTASVREMTHAANTDATEFHSAILRTTGSGGPEDAVLRDHAVSTSTSLGVVGTSDPVGVLPVEVFAGGTVTHTTLRDDVTESAVSARTGTGTKSKVPGSVFDGRATLHVEFRQSWRPFGRTVDQRVPRAVRGEQARIGALRDRLADATEGSADALRLRAELDAALAGQTRAIRDRAAAAHSTARGTGTAPSMTRTRFGVRARAFGEAELPFQALVETADAVPVTAAADARITGRRVPAATPPATAETATRTVPVPPTSLFTDGLSAGHVVRDLPDVRSLRSLLDTQGRHAYGGVWDAVTKNGRQRSDLVMESFHKDRLMAALPEMTRGGELRSETFHVNGRKAWVSATATVERLVHDRPQPKAEVALVHENSAQVGRRALHARQGYLTAQLGALAGDWVDKLGAAVTFGGGFRSRRGGELAAGGRTFANAKVPVKMEHFDGSVRFTFTFHHGGSGAEHSGVVPFAVGVPTAEITEHVEAAASPFFDRPPAAPARPAHTPATPASTHMPPGRPREAYVPQAPEDALVLAPLRRDDVHLPPVAEDVHVPPVPEEAHLAPVPEDAHVAPVPEDAHVAPVPEEMQLPPLPTDAPAQDLLAPGRTGHRSPLATILEEPETEEGAGGTVLTTEVTVPQEVLTPSASRTTATGPQRPTPLSAIPEEPEPAAEFTTTPAPAPAAFTAVRRAHPDPIAGNDRWTMWGRNGDTPHSSAYAVAFPALDLRGVYAPPASGDGLGTWHWYAGEDTRPVAVTPLTLRSPGGGGATADRPTATPVAPAATGRSATAALAAAPWSPGLRWRSGDEDLYVFSAAHAEGPDGVFARGLLPPGDHAVHPAAHAAGGTDGVGDPDGAGGSVWLTASRDIGWLRGQAEAVGGEAVTGPLSRYGWRYDIAAPGGVDVNETLDLATPHPERREVLFPGGVDGRYVRGAQRLDRGRPVGPYVINPGFSERGTGTTTKGTAG</sequence>
<feature type="region of interest" description="Disordered" evidence="1">
    <location>
        <begin position="481"/>
        <end position="500"/>
    </location>
</feature>
<feature type="region of interest" description="Disordered" evidence="1">
    <location>
        <begin position="4696"/>
        <end position="4720"/>
    </location>
</feature>
<feature type="region of interest" description="Disordered" evidence="1">
    <location>
        <begin position="422"/>
        <end position="442"/>
    </location>
</feature>
<feature type="compositionally biased region" description="Pro residues" evidence="1">
    <location>
        <begin position="2628"/>
        <end position="2638"/>
    </location>
</feature>
<feature type="compositionally biased region" description="Low complexity" evidence="1">
    <location>
        <begin position="2353"/>
        <end position="2376"/>
    </location>
</feature>
<feature type="region of interest" description="Disordered" evidence="1">
    <location>
        <begin position="167"/>
        <end position="191"/>
    </location>
</feature>
<keyword evidence="4" id="KW-1185">Reference proteome</keyword>
<feature type="region of interest" description="Disordered" evidence="1">
    <location>
        <begin position="3399"/>
        <end position="3446"/>
    </location>
</feature>
<feature type="compositionally biased region" description="Gly residues" evidence="1">
    <location>
        <begin position="1273"/>
        <end position="1283"/>
    </location>
</feature>
<feature type="region of interest" description="Disordered" evidence="1">
    <location>
        <begin position="1896"/>
        <end position="1932"/>
    </location>
</feature>
<organism evidence="3 4">
    <name type="scientific">Actinacidiphila acidipaludis</name>
    <dbReference type="NCBI Taxonomy" id="2873382"/>
    <lineage>
        <taxon>Bacteria</taxon>
        <taxon>Bacillati</taxon>
        <taxon>Actinomycetota</taxon>
        <taxon>Actinomycetes</taxon>
        <taxon>Kitasatosporales</taxon>
        <taxon>Streptomycetaceae</taxon>
        <taxon>Actinacidiphila</taxon>
    </lineage>
</organism>
<feature type="region of interest" description="Disordered" evidence="1">
    <location>
        <begin position="4251"/>
        <end position="4277"/>
    </location>
</feature>
<feature type="compositionally biased region" description="Polar residues" evidence="1">
    <location>
        <begin position="1915"/>
        <end position="1927"/>
    </location>
</feature>
<feature type="region of interest" description="Disordered" evidence="1">
    <location>
        <begin position="3999"/>
        <end position="4019"/>
    </location>
</feature>
<feature type="domain" description="Pierisin-like" evidence="2">
    <location>
        <begin position="4643"/>
        <end position="4706"/>
    </location>
</feature>
<proteinExistence type="predicted"/>
<feature type="region of interest" description="Disordered" evidence="1">
    <location>
        <begin position="1231"/>
        <end position="1300"/>
    </location>
</feature>
<evidence type="ECO:0000313" key="4">
    <source>
        <dbReference type="Proteomes" id="UP000778578"/>
    </source>
</evidence>
<dbReference type="Gene3D" id="3.90.210.10">
    <property type="entry name" value="Heat-Labile Enterotoxin, subunit A"/>
    <property type="match status" value="1"/>
</dbReference>
<feature type="compositionally biased region" description="Low complexity" evidence="1">
    <location>
        <begin position="3999"/>
        <end position="4015"/>
    </location>
</feature>
<dbReference type="Proteomes" id="UP000778578">
    <property type="component" value="Unassembled WGS sequence"/>
</dbReference>
<dbReference type="SUPFAM" id="SSF56399">
    <property type="entry name" value="ADP-ribosylation"/>
    <property type="match status" value="1"/>
</dbReference>
<feature type="region of interest" description="Disordered" evidence="1">
    <location>
        <begin position="2353"/>
        <end position="2396"/>
    </location>
</feature>
<evidence type="ECO:0000259" key="2">
    <source>
        <dbReference type="Pfam" id="PF22596"/>
    </source>
</evidence>
<reference evidence="3 4" key="1">
    <citation type="submission" date="2021-08" db="EMBL/GenBank/DDBJ databases">
        <title>WGS of actinomycetes from Thailand.</title>
        <authorList>
            <person name="Thawai C."/>
        </authorList>
    </citation>
    <scope>NUCLEOTIDE SEQUENCE [LARGE SCALE GENOMIC DNA]</scope>
    <source>
        <strain evidence="3 4">PLK6-54</strain>
    </source>
</reference>